<dbReference type="AlphaFoldDB" id="A0A7W5C3A8"/>
<dbReference type="GO" id="GO:0016787">
    <property type="term" value="F:hydrolase activity"/>
    <property type="evidence" value="ECO:0007669"/>
    <property type="project" value="UniProtKB-KW"/>
</dbReference>
<dbReference type="Proteomes" id="UP000518605">
    <property type="component" value="Unassembled WGS sequence"/>
</dbReference>
<evidence type="ECO:0000313" key="2">
    <source>
        <dbReference type="Proteomes" id="UP000518605"/>
    </source>
</evidence>
<gene>
    <name evidence="1" type="ORF">FHS16_000323</name>
</gene>
<name>A0A7W5C3A8_9BACL</name>
<keyword evidence="1" id="KW-0378">Hydrolase</keyword>
<dbReference type="RefSeq" id="WP_183557942.1">
    <property type="nucleotide sequence ID" value="NZ_CBCSLB010000001.1"/>
</dbReference>
<protein>
    <submittedName>
        <fullName evidence="1">Signal peptidase</fullName>
        <ecNumber evidence="1">3.4.-.-</ecNumber>
    </submittedName>
</protein>
<organism evidence="1 2">
    <name type="scientific">Paenibacillus endophyticus</name>
    <dbReference type="NCBI Taxonomy" id="1294268"/>
    <lineage>
        <taxon>Bacteria</taxon>
        <taxon>Bacillati</taxon>
        <taxon>Bacillota</taxon>
        <taxon>Bacilli</taxon>
        <taxon>Bacillales</taxon>
        <taxon>Paenibacillaceae</taxon>
        <taxon>Paenibacillus</taxon>
    </lineage>
</organism>
<dbReference type="EMBL" id="JACHXW010000001">
    <property type="protein sequence ID" value="MBB3150291.1"/>
    <property type="molecule type" value="Genomic_DNA"/>
</dbReference>
<keyword evidence="2" id="KW-1185">Reference proteome</keyword>
<sequence>MHDLTPVMSAVIQRTGKIELPSAGISMYPLIKEGNVSTFLSVLREELKLGDICLFVTDQGALTGHRLYAVKKDGSKELFIFKGDTCLEPDDPVPFTSILGRWSGVRRNNRFQASNHWRSRLLALLALRVPKWHKVIRWCAERNERFL</sequence>
<dbReference type="EC" id="3.4.-.-" evidence="1"/>
<comment type="caution">
    <text evidence="1">The sequence shown here is derived from an EMBL/GenBank/DDBJ whole genome shotgun (WGS) entry which is preliminary data.</text>
</comment>
<reference evidence="1 2" key="1">
    <citation type="submission" date="2020-08" db="EMBL/GenBank/DDBJ databases">
        <title>Genomic Encyclopedia of Type Strains, Phase III (KMG-III): the genomes of soil and plant-associated and newly described type strains.</title>
        <authorList>
            <person name="Whitman W."/>
        </authorList>
    </citation>
    <scope>NUCLEOTIDE SEQUENCE [LARGE SCALE GENOMIC DNA]</scope>
    <source>
        <strain evidence="1 2">CECT 8234</strain>
    </source>
</reference>
<proteinExistence type="predicted"/>
<accession>A0A7W5C3A8</accession>
<dbReference type="CDD" id="cd06462">
    <property type="entry name" value="Peptidase_S24_S26"/>
    <property type="match status" value="1"/>
</dbReference>
<evidence type="ECO:0000313" key="1">
    <source>
        <dbReference type="EMBL" id="MBB3150291.1"/>
    </source>
</evidence>